<organism evidence="3 4">
    <name type="scientific">Heracleum sosnowskyi</name>
    <dbReference type="NCBI Taxonomy" id="360622"/>
    <lineage>
        <taxon>Eukaryota</taxon>
        <taxon>Viridiplantae</taxon>
        <taxon>Streptophyta</taxon>
        <taxon>Embryophyta</taxon>
        <taxon>Tracheophyta</taxon>
        <taxon>Spermatophyta</taxon>
        <taxon>Magnoliopsida</taxon>
        <taxon>eudicotyledons</taxon>
        <taxon>Gunneridae</taxon>
        <taxon>Pentapetalae</taxon>
        <taxon>asterids</taxon>
        <taxon>campanulids</taxon>
        <taxon>Apiales</taxon>
        <taxon>Apiaceae</taxon>
        <taxon>Apioideae</taxon>
        <taxon>apioid superclade</taxon>
        <taxon>Tordylieae</taxon>
        <taxon>Tordyliinae</taxon>
        <taxon>Heracleum</taxon>
    </lineage>
</organism>
<gene>
    <name evidence="3" type="ORF">POM88_000458</name>
</gene>
<comment type="caution">
    <text evidence="3">The sequence shown here is derived from an EMBL/GenBank/DDBJ whole genome shotgun (WGS) entry which is preliminary data.</text>
</comment>
<evidence type="ECO:0000256" key="1">
    <source>
        <dbReference type="SAM" id="Coils"/>
    </source>
</evidence>
<dbReference type="AlphaFoldDB" id="A0AAD8JBK6"/>
<feature type="coiled-coil region" evidence="1">
    <location>
        <begin position="28"/>
        <end position="55"/>
    </location>
</feature>
<feature type="region of interest" description="Disordered" evidence="2">
    <location>
        <begin position="82"/>
        <end position="106"/>
    </location>
</feature>
<accession>A0AAD8JBK6</accession>
<feature type="compositionally biased region" description="Polar residues" evidence="2">
    <location>
        <begin position="94"/>
        <end position="106"/>
    </location>
</feature>
<sequence>MSHALSWLIGRHVKNVKQTNVSKDNYEKQLTSKIRKQLEDEMEEKLNKKVQQNMRKLLKKLGEANPSLYLYVEVLYINNSSDGDNHGTPMIEATTMTGTNDNNKSS</sequence>
<evidence type="ECO:0000313" key="3">
    <source>
        <dbReference type="EMBL" id="KAK1400853.1"/>
    </source>
</evidence>
<keyword evidence="1" id="KW-0175">Coiled coil</keyword>
<reference evidence="3" key="1">
    <citation type="submission" date="2023-02" db="EMBL/GenBank/DDBJ databases">
        <title>Genome of toxic invasive species Heracleum sosnowskyi carries increased number of genes despite the absence of recent whole-genome duplications.</title>
        <authorList>
            <person name="Schelkunov M."/>
            <person name="Shtratnikova V."/>
            <person name="Makarenko M."/>
            <person name="Klepikova A."/>
            <person name="Omelchenko D."/>
            <person name="Novikova G."/>
            <person name="Obukhova E."/>
            <person name="Bogdanov V."/>
            <person name="Penin A."/>
            <person name="Logacheva M."/>
        </authorList>
    </citation>
    <scope>NUCLEOTIDE SEQUENCE</scope>
    <source>
        <strain evidence="3">Hsosn_3</strain>
        <tissue evidence="3">Leaf</tissue>
    </source>
</reference>
<keyword evidence="4" id="KW-1185">Reference proteome</keyword>
<reference evidence="3" key="2">
    <citation type="submission" date="2023-05" db="EMBL/GenBank/DDBJ databases">
        <authorList>
            <person name="Schelkunov M.I."/>
        </authorList>
    </citation>
    <scope>NUCLEOTIDE SEQUENCE</scope>
    <source>
        <strain evidence="3">Hsosn_3</strain>
        <tissue evidence="3">Leaf</tissue>
    </source>
</reference>
<name>A0AAD8JBK6_9APIA</name>
<dbReference type="EMBL" id="JAUIZM010000001">
    <property type="protein sequence ID" value="KAK1400853.1"/>
    <property type="molecule type" value="Genomic_DNA"/>
</dbReference>
<dbReference type="Proteomes" id="UP001237642">
    <property type="component" value="Unassembled WGS sequence"/>
</dbReference>
<evidence type="ECO:0000256" key="2">
    <source>
        <dbReference type="SAM" id="MobiDB-lite"/>
    </source>
</evidence>
<protein>
    <submittedName>
        <fullName evidence="3">Uncharacterized protein</fullName>
    </submittedName>
</protein>
<evidence type="ECO:0000313" key="4">
    <source>
        <dbReference type="Proteomes" id="UP001237642"/>
    </source>
</evidence>
<proteinExistence type="predicted"/>